<dbReference type="PROSITE" id="PS50144">
    <property type="entry name" value="MATH"/>
    <property type="match status" value="1"/>
</dbReference>
<dbReference type="Gene3D" id="2.60.210.10">
    <property type="entry name" value="Apoptosis, Tumor Necrosis Factor Receptor Associated Protein 2, Chain A"/>
    <property type="match status" value="1"/>
</dbReference>
<proteinExistence type="predicted"/>
<protein>
    <recommendedName>
        <fullName evidence="1">MATH domain-containing protein</fullName>
    </recommendedName>
</protein>
<dbReference type="Proteomes" id="UP000663829">
    <property type="component" value="Unassembled WGS sequence"/>
</dbReference>
<evidence type="ECO:0000259" key="1">
    <source>
        <dbReference type="PROSITE" id="PS50144"/>
    </source>
</evidence>
<reference evidence="2" key="1">
    <citation type="submission" date="2021-02" db="EMBL/GenBank/DDBJ databases">
        <authorList>
            <person name="Nowell W R."/>
        </authorList>
    </citation>
    <scope>NUCLEOTIDE SEQUENCE</scope>
</reference>
<dbReference type="Pfam" id="PF22486">
    <property type="entry name" value="MATH_2"/>
    <property type="match status" value="1"/>
</dbReference>
<accession>A0A813RS02</accession>
<dbReference type="CDD" id="cd00121">
    <property type="entry name" value="MATH"/>
    <property type="match status" value="1"/>
</dbReference>
<organism evidence="2 4">
    <name type="scientific">Didymodactylos carnosus</name>
    <dbReference type="NCBI Taxonomy" id="1234261"/>
    <lineage>
        <taxon>Eukaryota</taxon>
        <taxon>Metazoa</taxon>
        <taxon>Spiralia</taxon>
        <taxon>Gnathifera</taxon>
        <taxon>Rotifera</taxon>
        <taxon>Eurotatoria</taxon>
        <taxon>Bdelloidea</taxon>
        <taxon>Philodinida</taxon>
        <taxon>Philodinidae</taxon>
        <taxon>Didymodactylos</taxon>
    </lineage>
</organism>
<dbReference type="SUPFAM" id="SSF49599">
    <property type="entry name" value="TRAF domain-like"/>
    <property type="match status" value="1"/>
</dbReference>
<dbReference type="InterPro" id="IPR002083">
    <property type="entry name" value="MATH/TRAF_dom"/>
</dbReference>
<comment type="caution">
    <text evidence="2">The sequence shown here is derived from an EMBL/GenBank/DDBJ whole genome shotgun (WGS) entry which is preliminary data.</text>
</comment>
<dbReference type="InterPro" id="IPR008974">
    <property type="entry name" value="TRAF-like"/>
</dbReference>
<feature type="domain" description="MATH" evidence="1">
    <location>
        <begin position="5"/>
        <end position="131"/>
    </location>
</feature>
<evidence type="ECO:0000313" key="4">
    <source>
        <dbReference type="Proteomes" id="UP000663829"/>
    </source>
</evidence>
<evidence type="ECO:0000313" key="3">
    <source>
        <dbReference type="EMBL" id="CAF3569680.1"/>
    </source>
</evidence>
<evidence type="ECO:0000313" key="2">
    <source>
        <dbReference type="EMBL" id="CAF0785956.1"/>
    </source>
</evidence>
<sequence length="236" mass="27025">MEQFEFTWSVTYKKFLKIKSNEILTSPIYQHTKTNSKWLLQLIPRNDAYSQRSIGLYVNLYDGAPLNVNFYSLSLLSHPKRSPIFTNKCTLTRPFSTNGCTWGFACFVNRSTFKNEKKLICDESSCVCIQCCLIIELNQVVLDYIPTSSSSSSLIEQLLDLAKTSKNNFIISLCDDTLSSAKLFNDKTLDEWTILLKHCGENVNLPRLSNRINEQLELTQNTDVREDTLNNHSVLV</sequence>
<dbReference type="AlphaFoldDB" id="A0A813RS02"/>
<dbReference type="EMBL" id="CAJOBC010000311">
    <property type="protein sequence ID" value="CAF3569680.1"/>
    <property type="molecule type" value="Genomic_DNA"/>
</dbReference>
<keyword evidence="4" id="KW-1185">Reference proteome</keyword>
<name>A0A813RS02_9BILA</name>
<dbReference type="EMBL" id="CAJNOQ010000311">
    <property type="protein sequence ID" value="CAF0785956.1"/>
    <property type="molecule type" value="Genomic_DNA"/>
</dbReference>
<gene>
    <name evidence="2" type="ORF">GPM918_LOCUS2732</name>
    <name evidence="3" type="ORF">SRO942_LOCUS2732</name>
</gene>
<dbReference type="Proteomes" id="UP000681722">
    <property type="component" value="Unassembled WGS sequence"/>
</dbReference>